<dbReference type="Proteomes" id="UP000587477">
    <property type="component" value="Chromosome"/>
</dbReference>
<dbReference type="PANTHER" id="PTHR43335">
    <property type="entry name" value="ABC TRANSPORTER, ATP-BINDING PROTEIN"/>
    <property type="match status" value="1"/>
</dbReference>
<dbReference type="PANTHER" id="PTHR43335:SF8">
    <property type="entry name" value="ABC TRANSPORTER, ATP-BINDING PROTEIN"/>
    <property type="match status" value="1"/>
</dbReference>
<keyword evidence="2" id="KW-0813">Transport</keyword>
<reference evidence="6" key="1">
    <citation type="submission" date="2020-10" db="EMBL/GenBank/DDBJ databases">
        <title>Complete genome sequence of Bacillus velezensis NST6.</title>
        <authorList>
            <person name="Choi J."/>
        </authorList>
    </citation>
    <scope>NUCLEOTIDE SEQUENCE [LARGE SCALE GENOMIC DNA]</scope>
    <source>
        <strain evidence="6">NST6</strain>
    </source>
</reference>
<protein>
    <submittedName>
        <fullName evidence="5">Putative ABC transporter ATP-binding protein YxlF</fullName>
        <ecNumber evidence="5">3.6.3.-</ecNumber>
    </submittedName>
</protein>
<dbReference type="InterPro" id="IPR003593">
    <property type="entry name" value="AAA+_ATPase"/>
</dbReference>
<dbReference type="Pfam" id="PF00005">
    <property type="entry name" value="ABC_tran"/>
    <property type="match status" value="1"/>
</dbReference>
<name>A0A411A4Y1_BACVE</name>
<dbReference type="InterPro" id="IPR003439">
    <property type="entry name" value="ABC_transporter-like_ATP-bd"/>
</dbReference>
<dbReference type="EC" id="3.6.3.-" evidence="5"/>
<keyword evidence="3" id="KW-0547">Nucleotide-binding</keyword>
<gene>
    <name evidence="5" type="primary">yxlF_1</name>
    <name evidence="5" type="ORF">BACVE_000356</name>
</gene>
<evidence type="ECO:0000313" key="6">
    <source>
        <dbReference type="Proteomes" id="UP000587477"/>
    </source>
</evidence>
<dbReference type="AlphaFoldDB" id="A0A411A4Y1"/>
<evidence type="ECO:0000256" key="1">
    <source>
        <dbReference type="ARBA" id="ARBA00005417"/>
    </source>
</evidence>
<dbReference type="InterPro" id="IPR027417">
    <property type="entry name" value="P-loop_NTPase"/>
</dbReference>
<dbReference type="GO" id="GO:0016887">
    <property type="term" value="F:ATP hydrolysis activity"/>
    <property type="evidence" value="ECO:0007669"/>
    <property type="project" value="InterPro"/>
</dbReference>
<dbReference type="EMBL" id="CP063687">
    <property type="protein sequence ID" value="QOY25428.1"/>
    <property type="molecule type" value="Genomic_DNA"/>
</dbReference>
<evidence type="ECO:0000313" key="5">
    <source>
        <dbReference type="EMBL" id="QOY25428.1"/>
    </source>
</evidence>
<dbReference type="RefSeq" id="WP_017417589.1">
    <property type="nucleotide sequence ID" value="NZ_BDDG01000003.1"/>
</dbReference>
<keyword evidence="4 5" id="KW-0067">ATP-binding</keyword>
<dbReference type="PROSITE" id="PS50893">
    <property type="entry name" value="ABC_TRANSPORTER_2"/>
    <property type="match status" value="1"/>
</dbReference>
<evidence type="ECO:0000256" key="3">
    <source>
        <dbReference type="ARBA" id="ARBA00022741"/>
    </source>
</evidence>
<organism evidence="5 6">
    <name type="scientific">Bacillus velezensis</name>
    <dbReference type="NCBI Taxonomy" id="492670"/>
    <lineage>
        <taxon>Bacteria</taxon>
        <taxon>Bacillati</taxon>
        <taxon>Bacillota</taxon>
        <taxon>Bacilli</taxon>
        <taxon>Bacillales</taxon>
        <taxon>Bacillaceae</taxon>
        <taxon>Bacillus</taxon>
        <taxon>Bacillus amyloliquefaciens group</taxon>
    </lineage>
</organism>
<evidence type="ECO:0000256" key="4">
    <source>
        <dbReference type="ARBA" id="ARBA00022840"/>
    </source>
</evidence>
<proteinExistence type="inferred from homology"/>
<accession>A0A411A4Y1</accession>
<keyword evidence="5" id="KW-0378">Hydrolase</keyword>
<comment type="similarity">
    <text evidence="1">Belongs to the ABC transporter superfamily.</text>
</comment>
<dbReference type="GO" id="GO:0005524">
    <property type="term" value="F:ATP binding"/>
    <property type="evidence" value="ECO:0007669"/>
    <property type="project" value="UniProtKB-KW"/>
</dbReference>
<sequence>MGKADPALISKGINVSIKKKKILHDINLTLEKGKIYGLLGPNGAGKTTLLKVLLGIFPPTSGEVIFEGNNLYGNPNNDVIQSIGSIIEFPGFYENLNLFENIKLHLNYLKKSASDEEINEILGKVGLFEHKDKLFSQTSLGMKQRLGIARAVAHAPALLLLDEPTNGLDPYGIKEVREMLIQEVMKNGTTVVISSHLLSEINLMADELLIMNKGQIIFESAFMKNTQHLYLYKIPAEAGINWADIEKFADHVISKNKQQFEFISVIHPSEMKEKLNSCGFNKAPIDGFKLSLEDLYLKLLAKEKGHESVSA</sequence>
<dbReference type="SUPFAM" id="SSF52540">
    <property type="entry name" value="P-loop containing nucleoside triphosphate hydrolases"/>
    <property type="match status" value="1"/>
</dbReference>
<dbReference type="Gene3D" id="3.40.50.300">
    <property type="entry name" value="P-loop containing nucleotide triphosphate hydrolases"/>
    <property type="match status" value="1"/>
</dbReference>
<dbReference type="SMART" id="SM00382">
    <property type="entry name" value="AAA"/>
    <property type="match status" value="1"/>
</dbReference>
<evidence type="ECO:0000256" key="2">
    <source>
        <dbReference type="ARBA" id="ARBA00022448"/>
    </source>
</evidence>